<evidence type="ECO:0000313" key="2">
    <source>
        <dbReference type="EMBL" id="GAB0201369.1"/>
    </source>
</evidence>
<evidence type="ECO:0000313" key="3">
    <source>
        <dbReference type="Proteomes" id="UP001623348"/>
    </source>
</evidence>
<feature type="region of interest" description="Disordered" evidence="1">
    <location>
        <begin position="42"/>
        <end position="101"/>
    </location>
</feature>
<organism evidence="2 3">
    <name type="scientific">Grus japonensis</name>
    <name type="common">Japanese crane</name>
    <name type="synonym">Red-crowned crane</name>
    <dbReference type="NCBI Taxonomy" id="30415"/>
    <lineage>
        <taxon>Eukaryota</taxon>
        <taxon>Metazoa</taxon>
        <taxon>Chordata</taxon>
        <taxon>Craniata</taxon>
        <taxon>Vertebrata</taxon>
        <taxon>Euteleostomi</taxon>
        <taxon>Archelosauria</taxon>
        <taxon>Archosauria</taxon>
        <taxon>Dinosauria</taxon>
        <taxon>Saurischia</taxon>
        <taxon>Theropoda</taxon>
        <taxon>Coelurosauria</taxon>
        <taxon>Aves</taxon>
        <taxon>Neognathae</taxon>
        <taxon>Neoaves</taxon>
        <taxon>Gruiformes</taxon>
        <taxon>Gruidae</taxon>
        <taxon>Grus</taxon>
    </lineage>
</organism>
<reference evidence="2 3" key="1">
    <citation type="submission" date="2024-06" db="EMBL/GenBank/DDBJ databases">
        <title>The draft genome of Grus japonensis, version 3.</title>
        <authorList>
            <person name="Nabeshima K."/>
            <person name="Suzuki S."/>
            <person name="Onuma M."/>
        </authorList>
    </citation>
    <scope>NUCLEOTIDE SEQUENCE [LARGE SCALE GENOMIC DNA]</scope>
    <source>
        <strain evidence="2 3">451A</strain>
    </source>
</reference>
<name>A0ABC9XVQ5_GRUJA</name>
<proteinExistence type="predicted"/>
<dbReference type="Proteomes" id="UP001623348">
    <property type="component" value="Unassembled WGS sequence"/>
</dbReference>
<dbReference type="AlphaFoldDB" id="A0ABC9XVQ5"/>
<protein>
    <submittedName>
        <fullName evidence="2">Uncharacterized protein</fullName>
    </submittedName>
</protein>
<dbReference type="EMBL" id="BAAFJT010000031">
    <property type="protein sequence ID" value="GAB0201369.1"/>
    <property type="molecule type" value="Genomic_DNA"/>
</dbReference>
<evidence type="ECO:0000256" key="1">
    <source>
        <dbReference type="SAM" id="MobiDB-lite"/>
    </source>
</evidence>
<sequence length="101" mass="10889">MESSPSKDAEWSQDLPFWLTGQAWPILSSRRCFSAVDYTTSSRQLPRSGQAARNRAKGFPASVEQAEGGGKIQPLSAQDTPELLQEQPAFFSGDSEGPGAT</sequence>
<comment type="caution">
    <text evidence="2">The sequence shown here is derived from an EMBL/GenBank/DDBJ whole genome shotgun (WGS) entry which is preliminary data.</text>
</comment>
<gene>
    <name evidence="2" type="ORF">GRJ2_002602500</name>
</gene>
<accession>A0ABC9XVQ5</accession>
<keyword evidence="3" id="KW-1185">Reference proteome</keyword>